<dbReference type="AlphaFoldDB" id="A0AA51NCB8"/>
<keyword evidence="3" id="KW-1185">Reference proteome</keyword>
<dbReference type="SMART" id="SM01034">
    <property type="entry name" value="BLUF"/>
    <property type="match status" value="1"/>
</dbReference>
<evidence type="ECO:0000313" key="3">
    <source>
        <dbReference type="Proteomes" id="UP001230496"/>
    </source>
</evidence>
<dbReference type="InterPro" id="IPR036046">
    <property type="entry name" value="Acylphosphatase-like_dom_sf"/>
</dbReference>
<dbReference type="Gene3D" id="3.30.70.100">
    <property type="match status" value="1"/>
</dbReference>
<dbReference type="PROSITE" id="PS50925">
    <property type="entry name" value="BLUF"/>
    <property type="match status" value="1"/>
</dbReference>
<reference evidence="2 3" key="1">
    <citation type="submission" date="2023-08" db="EMBL/GenBank/DDBJ databases">
        <title>Comparative genomics and taxonomic characterization of three novel marine species of genus Marivirga.</title>
        <authorList>
            <person name="Muhammad N."/>
            <person name="Kim S.-G."/>
        </authorList>
    </citation>
    <scope>NUCLEOTIDE SEQUENCE [LARGE SCALE GENOMIC DNA]</scope>
    <source>
        <strain evidence="2 3">BDSF4-3</strain>
    </source>
</reference>
<dbReference type="KEGG" id="msaa:QYS49_34660"/>
<dbReference type="GO" id="GO:0009882">
    <property type="term" value="F:blue light photoreceptor activity"/>
    <property type="evidence" value="ECO:0007669"/>
    <property type="project" value="InterPro"/>
</dbReference>
<sequence>MLSHLVYVSVRKKECTEEEIEKILDACKRNNPKLDITGVLLYSNTHFLQYLEGDYKEISGLYEKIKSDDRHKNVVLITTGQIKERSFPSWEMGSKKINEDKVEFQTDLSKEEAKTFQDIIAGKDQEGNRSIQLIKKFFK</sequence>
<feature type="domain" description="BLUF" evidence="1">
    <location>
        <begin position="2"/>
        <end position="93"/>
    </location>
</feature>
<evidence type="ECO:0000259" key="1">
    <source>
        <dbReference type="PROSITE" id="PS50925"/>
    </source>
</evidence>
<organism evidence="2 3">
    <name type="scientific">Marivirga salinarum</name>
    <dbReference type="NCBI Taxonomy" id="3059078"/>
    <lineage>
        <taxon>Bacteria</taxon>
        <taxon>Pseudomonadati</taxon>
        <taxon>Bacteroidota</taxon>
        <taxon>Cytophagia</taxon>
        <taxon>Cytophagales</taxon>
        <taxon>Marivirgaceae</taxon>
        <taxon>Marivirga</taxon>
    </lineage>
</organism>
<dbReference type="RefSeq" id="WP_308351108.1">
    <property type="nucleotide sequence ID" value="NZ_CP129971.1"/>
</dbReference>
<dbReference type="SUPFAM" id="SSF54975">
    <property type="entry name" value="Acylphosphatase/BLUF domain-like"/>
    <property type="match status" value="1"/>
</dbReference>
<dbReference type="Pfam" id="PF04940">
    <property type="entry name" value="BLUF"/>
    <property type="match status" value="1"/>
</dbReference>
<name>A0AA51NCB8_9BACT</name>
<dbReference type="InterPro" id="IPR007024">
    <property type="entry name" value="BLUF_domain"/>
</dbReference>
<dbReference type="EMBL" id="CP129971">
    <property type="protein sequence ID" value="WMN12801.1"/>
    <property type="molecule type" value="Genomic_DNA"/>
</dbReference>
<protein>
    <submittedName>
        <fullName evidence="2">BLUF domain-containing protein</fullName>
    </submittedName>
</protein>
<dbReference type="Proteomes" id="UP001230496">
    <property type="component" value="Chromosome"/>
</dbReference>
<accession>A0AA51NCB8</accession>
<evidence type="ECO:0000313" key="2">
    <source>
        <dbReference type="EMBL" id="WMN12801.1"/>
    </source>
</evidence>
<dbReference type="GO" id="GO:0071949">
    <property type="term" value="F:FAD binding"/>
    <property type="evidence" value="ECO:0007669"/>
    <property type="project" value="InterPro"/>
</dbReference>
<gene>
    <name evidence="2" type="ORF">QYS49_34660</name>
</gene>
<proteinExistence type="predicted"/>